<comment type="caution">
    <text evidence="2">The sequence shown here is derived from an EMBL/GenBank/DDBJ whole genome shotgun (WGS) entry which is preliminary data.</text>
</comment>
<sequence>MQGMSFDRTFSSRSPATPVQYGWEELLDQRINILKEASLTGNKHLLAAIEVQERLSEVDHVATFHREAKALGPIAYRSAKDVFDDLEQHCVDANAGVKGDTDEVKSDMESQANNDADPEDWEQTLDEKIDTMKARSADRWEELRSFGKRRIRELPQNLRPPAARAYGGSLSAIAQFVDNSIRWLMDAIDTISEWFQQAWAKIKEWASAAQNWFEKALDTIKGWFGAYVDRFGEPCSPRPSSTTTVPLRSAKGLPDLESITARLEKVGLDRFLLVRKGDEWVVQLSL</sequence>
<organism evidence="2 3">
    <name type="scientific">Lasiodiplodia hormozganensis</name>
    <dbReference type="NCBI Taxonomy" id="869390"/>
    <lineage>
        <taxon>Eukaryota</taxon>
        <taxon>Fungi</taxon>
        <taxon>Dikarya</taxon>
        <taxon>Ascomycota</taxon>
        <taxon>Pezizomycotina</taxon>
        <taxon>Dothideomycetes</taxon>
        <taxon>Dothideomycetes incertae sedis</taxon>
        <taxon>Botryosphaeriales</taxon>
        <taxon>Botryosphaeriaceae</taxon>
        <taxon>Lasiodiplodia</taxon>
    </lineage>
</organism>
<accession>A0AA40CIA3</accession>
<evidence type="ECO:0000313" key="3">
    <source>
        <dbReference type="Proteomes" id="UP001175001"/>
    </source>
</evidence>
<evidence type="ECO:0000313" key="2">
    <source>
        <dbReference type="EMBL" id="KAK0638224.1"/>
    </source>
</evidence>
<name>A0AA40CIA3_9PEZI</name>
<gene>
    <name evidence="2" type="ORF">DIS24_g10024</name>
</gene>
<feature type="region of interest" description="Disordered" evidence="1">
    <location>
        <begin position="97"/>
        <end position="121"/>
    </location>
</feature>
<keyword evidence="3" id="KW-1185">Reference proteome</keyword>
<dbReference type="Proteomes" id="UP001175001">
    <property type="component" value="Unassembled WGS sequence"/>
</dbReference>
<reference evidence="2" key="1">
    <citation type="submission" date="2023-06" db="EMBL/GenBank/DDBJ databases">
        <title>Multi-omics analyses reveal the molecular pathogenesis toolkit of Lasiodiplodia hormozganensis, a cross-kingdom pathogen.</title>
        <authorList>
            <person name="Felix C."/>
            <person name="Meneses R."/>
            <person name="Goncalves M.F.M."/>
            <person name="Tilleman L."/>
            <person name="Duarte A.S."/>
            <person name="Jorrin-Novo J.V."/>
            <person name="Van De Peer Y."/>
            <person name="Deforce D."/>
            <person name="Van Nieuwerburgh F."/>
            <person name="Esteves A.C."/>
            <person name="Alves A."/>
        </authorList>
    </citation>
    <scope>NUCLEOTIDE SEQUENCE</scope>
    <source>
        <strain evidence="2">CBS 339.90</strain>
    </source>
</reference>
<evidence type="ECO:0000256" key="1">
    <source>
        <dbReference type="SAM" id="MobiDB-lite"/>
    </source>
</evidence>
<protein>
    <submittedName>
        <fullName evidence="2">Uncharacterized protein</fullName>
    </submittedName>
</protein>
<dbReference type="AlphaFoldDB" id="A0AA40CIA3"/>
<proteinExistence type="predicted"/>
<feature type="compositionally biased region" description="Basic and acidic residues" evidence="1">
    <location>
        <begin position="99"/>
        <end position="108"/>
    </location>
</feature>
<dbReference type="EMBL" id="JAUJDW010000099">
    <property type="protein sequence ID" value="KAK0638224.1"/>
    <property type="molecule type" value="Genomic_DNA"/>
</dbReference>